<dbReference type="InterPro" id="IPR020843">
    <property type="entry name" value="ER"/>
</dbReference>
<comment type="subunit">
    <text evidence="6">Homotetramer.</text>
</comment>
<feature type="domain" description="Enoyl reductase (ER)" evidence="8">
    <location>
        <begin position="12"/>
        <end position="337"/>
    </location>
</feature>
<dbReference type="PANTHER" id="PTHR43401">
    <property type="entry name" value="L-THREONINE 3-DEHYDROGENASE"/>
    <property type="match status" value="1"/>
</dbReference>
<feature type="binding site" evidence="6">
    <location>
        <position position="96"/>
    </location>
    <ligand>
        <name>Zn(2+)</name>
        <dbReference type="ChEBI" id="CHEBI:29105"/>
        <label>2</label>
    </ligand>
</feature>
<feature type="binding site" evidence="6">
    <location>
        <position position="93"/>
    </location>
    <ligand>
        <name>Zn(2+)</name>
        <dbReference type="ChEBI" id="CHEBI:29105"/>
        <label>2</label>
    </ligand>
</feature>
<evidence type="ECO:0000313" key="9">
    <source>
        <dbReference type="EMBL" id="KAA9132810.1"/>
    </source>
</evidence>
<name>A0A5N0TCW8_9GAMM</name>
<dbReference type="InterPro" id="IPR002328">
    <property type="entry name" value="ADH_Zn_CS"/>
</dbReference>
<evidence type="ECO:0000256" key="7">
    <source>
        <dbReference type="NCBIfam" id="TIGR00692"/>
    </source>
</evidence>
<dbReference type="Pfam" id="PF00107">
    <property type="entry name" value="ADH_zinc_N"/>
    <property type="match status" value="1"/>
</dbReference>
<keyword evidence="5 6" id="KW-0520">NAD</keyword>
<evidence type="ECO:0000313" key="10">
    <source>
        <dbReference type="Proteomes" id="UP000325372"/>
    </source>
</evidence>
<dbReference type="PANTHER" id="PTHR43401:SF2">
    <property type="entry name" value="L-THREONINE 3-DEHYDROGENASE"/>
    <property type="match status" value="1"/>
</dbReference>
<comment type="caution">
    <text evidence="9">The sequence shown here is derived from an EMBL/GenBank/DDBJ whole genome shotgun (WGS) entry which is preliminary data.</text>
</comment>
<feature type="binding site" evidence="6">
    <location>
        <position position="63"/>
    </location>
    <ligand>
        <name>Zn(2+)</name>
        <dbReference type="ChEBI" id="CHEBI:29105"/>
        <label>1</label>
        <note>catalytic</note>
    </ligand>
</feature>
<dbReference type="EMBL" id="VYXP01000003">
    <property type="protein sequence ID" value="KAA9132810.1"/>
    <property type="molecule type" value="Genomic_DNA"/>
</dbReference>
<feature type="binding site" evidence="6">
    <location>
        <position position="195"/>
    </location>
    <ligand>
        <name>NAD(+)</name>
        <dbReference type="ChEBI" id="CHEBI:57540"/>
    </ligand>
</feature>
<evidence type="ECO:0000256" key="5">
    <source>
        <dbReference type="ARBA" id="ARBA00023027"/>
    </source>
</evidence>
<evidence type="ECO:0000259" key="8">
    <source>
        <dbReference type="SMART" id="SM00829"/>
    </source>
</evidence>
<keyword evidence="1 6" id="KW-0963">Cytoplasm</keyword>
<reference evidence="9 10" key="1">
    <citation type="submission" date="2019-09" db="EMBL/GenBank/DDBJ databases">
        <title>Wenzhouxiangella sp. Genome sequencing and assembly.</title>
        <authorList>
            <person name="Zhang R."/>
        </authorList>
    </citation>
    <scope>NUCLEOTIDE SEQUENCE [LARGE SCALE GENOMIC DNA]</scope>
    <source>
        <strain evidence="9 10">W260</strain>
    </source>
</reference>
<evidence type="ECO:0000256" key="3">
    <source>
        <dbReference type="ARBA" id="ARBA00022833"/>
    </source>
</evidence>
<dbReference type="InterPro" id="IPR050129">
    <property type="entry name" value="Zn_alcohol_dh"/>
</dbReference>
<feature type="active site" description="Charge relay system" evidence="6">
    <location>
        <position position="40"/>
    </location>
</feature>
<dbReference type="GO" id="GO:0019518">
    <property type="term" value="P:L-threonine catabolic process to glycine"/>
    <property type="evidence" value="ECO:0007669"/>
    <property type="project" value="UniProtKB-UniPathway"/>
</dbReference>
<dbReference type="EC" id="1.1.1.103" evidence="6 7"/>
<keyword evidence="3 6" id="KW-0862">Zinc</keyword>
<dbReference type="Gene3D" id="3.90.180.10">
    <property type="entry name" value="Medium-chain alcohol dehydrogenases, catalytic domain"/>
    <property type="match status" value="1"/>
</dbReference>
<evidence type="ECO:0000256" key="6">
    <source>
        <dbReference type="HAMAP-Rule" id="MF_00627"/>
    </source>
</evidence>
<dbReference type="Proteomes" id="UP000325372">
    <property type="component" value="Unassembled WGS sequence"/>
</dbReference>
<dbReference type="InterPro" id="IPR036291">
    <property type="entry name" value="NAD(P)-bd_dom_sf"/>
</dbReference>
<keyword evidence="10" id="KW-1185">Reference proteome</keyword>
<dbReference type="SUPFAM" id="SSF50129">
    <property type="entry name" value="GroES-like"/>
    <property type="match status" value="1"/>
</dbReference>
<evidence type="ECO:0000256" key="1">
    <source>
        <dbReference type="ARBA" id="ARBA00022490"/>
    </source>
</evidence>
<feature type="binding site" evidence="6">
    <location>
        <position position="175"/>
    </location>
    <ligand>
        <name>NAD(+)</name>
        <dbReference type="ChEBI" id="CHEBI:57540"/>
    </ligand>
</feature>
<feature type="binding site" evidence="6">
    <location>
        <position position="107"/>
    </location>
    <ligand>
        <name>Zn(2+)</name>
        <dbReference type="ChEBI" id="CHEBI:29105"/>
        <label>2</label>
    </ligand>
</feature>
<dbReference type="GO" id="GO:0008270">
    <property type="term" value="F:zinc ion binding"/>
    <property type="evidence" value="ECO:0007669"/>
    <property type="project" value="UniProtKB-UniRule"/>
</dbReference>
<dbReference type="SUPFAM" id="SSF51735">
    <property type="entry name" value="NAD(P)-binding Rossmann-fold domains"/>
    <property type="match status" value="1"/>
</dbReference>
<dbReference type="Gene3D" id="3.40.50.720">
    <property type="entry name" value="NAD(P)-binding Rossmann-like Domain"/>
    <property type="match status" value="1"/>
</dbReference>
<comment type="similarity">
    <text evidence="6">Belongs to the zinc-containing alcohol dehydrogenase family.</text>
</comment>
<sequence>MRALVKRDPTEGIWMEDVPVPSPGTNEVLVKLEKTAICGTDLHIYKWDDWSQRTIKPGLVIGHEFVGRIVELGDGVTGYEEGQRVSAEGHIVCGHCRNCRAGRPHLCPNTIGIGVNRDGAFAEYVVVPASNLWPIPDRIAPELAAFFDPFGNAAHCALQFDLVGEDVLITGAGPIGIIAAGICRHVGARHVMITDVNDYRLKLAADMGADVTVNVARESLTDRVKAMGLEGFDIGLEMSGHPAAFNELLRNMYHGGKVALLGLLPNDTPTDWDQVIFKGLELHGIYGRRMYETWYKMTQMVLTGFPLERALTHHIPIEDFEHGFSLMAAGNCGKVVCDWTGEIKTEAA</sequence>
<dbReference type="GO" id="GO:0005737">
    <property type="term" value="C:cytoplasm"/>
    <property type="evidence" value="ECO:0007669"/>
    <property type="project" value="UniProtKB-SubCell"/>
</dbReference>
<dbReference type="SMART" id="SM00829">
    <property type="entry name" value="PKS_ER"/>
    <property type="match status" value="1"/>
</dbReference>
<feature type="binding site" evidence="6">
    <location>
        <position position="38"/>
    </location>
    <ligand>
        <name>Zn(2+)</name>
        <dbReference type="ChEBI" id="CHEBI:29105"/>
        <label>1</label>
        <note>catalytic</note>
    </ligand>
</feature>
<feature type="binding site" evidence="6">
    <location>
        <begin position="285"/>
        <end position="286"/>
    </location>
    <ligand>
        <name>NAD(+)</name>
        <dbReference type="ChEBI" id="CHEBI:57540"/>
    </ligand>
</feature>
<dbReference type="GO" id="GO:0008743">
    <property type="term" value="F:L-threonine 3-dehydrogenase activity"/>
    <property type="evidence" value="ECO:0007669"/>
    <property type="project" value="UniProtKB-UniRule"/>
</dbReference>
<accession>A0A5N0TCW8</accession>
<feature type="binding site" evidence="6">
    <location>
        <position position="200"/>
    </location>
    <ligand>
        <name>NAD(+)</name>
        <dbReference type="ChEBI" id="CHEBI:57540"/>
    </ligand>
</feature>
<protein>
    <recommendedName>
        <fullName evidence="6 7">L-threonine 3-dehydrogenase</fullName>
        <shortName evidence="6">TDH</shortName>
        <ecNumber evidence="6 7">1.1.1.103</ecNumber>
    </recommendedName>
</protein>
<feature type="site" description="Important for catalytic activity for the proton relay mechanism but does not participate directly in the coordination of zinc atom" evidence="6">
    <location>
        <position position="148"/>
    </location>
</feature>
<keyword evidence="4 6" id="KW-0560">Oxidoreductase</keyword>
<dbReference type="NCBIfam" id="TIGR00692">
    <property type="entry name" value="tdh"/>
    <property type="match status" value="1"/>
</dbReference>
<dbReference type="HAMAP" id="MF_00627">
    <property type="entry name" value="Thr_dehydrog"/>
    <property type="match status" value="1"/>
</dbReference>
<dbReference type="InterPro" id="IPR013149">
    <property type="entry name" value="ADH-like_C"/>
</dbReference>
<dbReference type="InterPro" id="IPR013154">
    <property type="entry name" value="ADH-like_N"/>
</dbReference>
<dbReference type="Pfam" id="PF08240">
    <property type="entry name" value="ADH_N"/>
    <property type="match status" value="1"/>
</dbReference>
<gene>
    <name evidence="6" type="primary">tdh</name>
    <name evidence="9" type="ORF">F3N42_04390</name>
</gene>
<dbReference type="NCBIfam" id="NF003808">
    <property type="entry name" value="PRK05396.1"/>
    <property type="match status" value="1"/>
</dbReference>
<comment type="function">
    <text evidence="6">Catalyzes the NAD(+)-dependent oxidation of L-threonine to 2-amino-3-ketobutyrate.</text>
</comment>
<evidence type="ECO:0000256" key="2">
    <source>
        <dbReference type="ARBA" id="ARBA00022723"/>
    </source>
</evidence>
<dbReference type="UniPathway" id="UPA00046">
    <property type="reaction ID" value="UER00505"/>
</dbReference>
<dbReference type="PROSITE" id="PS00059">
    <property type="entry name" value="ADH_ZINC"/>
    <property type="match status" value="1"/>
</dbReference>
<feature type="binding site" evidence="6">
    <location>
        <position position="64"/>
    </location>
    <ligand>
        <name>Zn(2+)</name>
        <dbReference type="ChEBI" id="CHEBI:29105"/>
        <label>1</label>
        <note>catalytic</note>
    </ligand>
</feature>
<comment type="pathway">
    <text evidence="6">Amino-acid degradation; L-threonine degradation via oxydo-reductase pathway; glycine from L-threonine: step 1/2.</text>
</comment>
<feature type="active site" description="Charge relay system" evidence="6">
    <location>
        <position position="43"/>
    </location>
</feature>
<dbReference type="InterPro" id="IPR011032">
    <property type="entry name" value="GroES-like_sf"/>
</dbReference>
<comment type="cofactor">
    <cofactor evidence="6">
        <name>Zn(2+)</name>
        <dbReference type="ChEBI" id="CHEBI:29105"/>
    </cofactor>
    <text evidence="6">Binds 2 Zn(2+) ions per subunit.</text>
</comment>
<evidence type="ECO:0000256" key="4">
    <source>
        <dbReference type="ARBA" id="ARBA00023002"/>
    </source>
</evidence>
<feature type="binding site" evidence="6">
    <location>
        <position position="99"/>
    </location>
    <ligand>
        <name>Zn(2+)</name>
        <dbReference type="ChEBI" id="CHEBI:29105"/>
        <label>2</label>
    </ligand>
</feature>
<organism evidence="9 10">
    <name type="scientific">Marinihelvus fidelis</name>
    <dbReference type="NCBI Taxonomy" id="2613842"/>
    <lineage>
        <taxon>Bacteria</taxon>
        <taxon>Pseudomonadati</taxon>
        <taxon>Pseudomonadota</taxon>
        <taxon>Gammaproteobacteria</taxon>
        <taxon>Chromatiales</taxon>
        <taxon>Wenzhouxiangellaceae</taxon>
        <taxon>Marinihelvus</taxon>
    </lineage>
</organism>
<dbReference type="AlphaFoldDB" id="A0A5N0TCW8"/>
<dbReference type="InterPro" id="IPR004627">
    <property type="entry name" value="L-Threonine_3-DHase"/>
</dbReference>
<proteinExistence type="inferred from homology"/>
<feature type="binding site" evidence="6">
    <location>
        <begin position="261"/>
        <end position="263"/>
    </location>
    <ligand>
        <name>NAD(+)</name>
        <dbReference type="ChEBI" id="CHEBI:57540"/>
    </ligand>
</feature>
<comment type="catalytic activity">
    <reaction evidence="6">
        <text>L-threonine + NAD(+) = (2S)-2-amino-3-oxobutanoate + NADH + H(+)</text>
        <dbReference type="Rhea" id="RHEA:13161"/>
        <dbReference type="ChEBI" id="CHEBI:15378"/>
        <dbReference type="ChEBI" id="CHEBI:57540"/>
        <dbReference type="ChEBI" id="CHEBI:57926"/>
        <dbReference type="ChEBI" id="CHEBI:57945"/>
        <dbReference type="ChEBI" id="CHEBI:78948"/>
        <dbReference type="EC" id="1.1.1.103"/>
    </reaction>
</comment>
<dbReference type="RefSeq" id="WP_150863532.1">
    <property type="nucleotide sequence ID" value="NZ_VYXP01000003.1"/>
</dbReference>
<keyword evidence="2 6" id="KW-0479">Metal-binding</keyword>
<comment type="subcellular location">
    <subcellularLocation>
        <location evidence="6">Cytoplasm</location>
    </subcellularLocation>
</comment>